<name>A0A9P8ACA1_9AGAR</name>
<dbReference type="GO" id="GO:0017178">
    <property type="term" value="F:diphthine-ammonia ligase activity"/>
    <property type="evidence" value="ECO:0007669"/>
    <property type="project" value="UniProtKB-EC"/>
</dbReference>
<comment type="pathway">
    <text evidence="1">Protein modification; peptidyl-diphthamide biosynthesis.</text>
</comment>
<dbReference type="Gene3D" id="3.30.1330.40">
    <property type="entry name" value="RutC-like"/>
    <property type="match status" value="2"/>
</dbReference>
<evidence type="ECO:0000256" key="8">
    <source>
        <dbReference type="ARBA" id="ARBA00031552"/>
    </source>
</evidence>
<evidence type="ECO:0000256" key="5">
    <source>
        <dbReference type="ARBA" id="ARBA00022741"/>
    </source>
</evidence>
<dbReference type="GO" id="GO:0005524">
    <property type="term" value="F:ATP binding"/>
    <property type="evidence" value="ECO:0007669"/>
    <property type="project" value="UniProtKB-KW"/>
</dbReference>
<evidence type="ECO:0000259" key="10">
    <source>
        <dbReference type="Pfam" id="PF01902"/>
    </source>
</evidence>
<evidence type="ECO:0000256" key="3">
    <source>
        <dbReference type="ARBA" id="ARBA00018426"/>
    </source>
</evidence>
<reference evidence="11" key="1">
    <citation type="journal article" date="2021" name="Genome Biol. Evol.">
        <title>The assembled and annotated genome of the fairy-ring fungus Marasmius oreades.</title>
        <authorList>
            <person name="Hiltunen M."/>
            <person name="Ament-Velasquez S.L."/>
            <person name="Johannesson H."/>
        </authorList>
    </citation>
    <scope>NUCLEOTIDE SEQUENCE</scope>
    <source>
        <strain evidence="11">03SP1</strain>
    </source>
</reference>
<keyword evidence="12" id="KW-1185">Reference proteome</keyword>
<keyword evidence="5" id="KW-0547">Nucleotide-binding</keyword>
<evidence type="ECO:0000256" key="1">
    <source>
        <dbReference type="ARBA" id="ARBA00005156"/>
    </source>
</evidence>
<dbReference type="Proteomes" id="UP001049176">
    <property type="component" value="Chromosome 2"/>
</dbReference>
<dbReference type="EC" id="6.3.1.14" evidence="2"/>
<dbReference type="PANTHER" id="PTHR12196:SF2">
    <property type="entry name" value="DIPHTHINE--AMMONIA LIGASE"/>
    <property type="match status" value="1"/>
</dbReference>
<dbReference type="Gene3D" id="3.40.50.620">
    <property type="entry name" value="HUPs"/>
    <property type="match status" value="1"/>
</dbReference>
<organism evidence="11 12">
    <name type="scientific">Marasmius oreades</name>
    <name type="common">fairy-ring Marasmius</name>
    <dbReference type="NCBI Taxonomy" id="181124"/>
    <lineage>
        <taxon>Eukaryota</taxon>
        <taxon>Fungi</taxon>
        <taxon>Dikarya</taxon>
        <taxon>Basidiomycota</taxon>
        <taxon>Agaricomycotina</taxon>
        <taxon>Agaricomycetes</taxon>
        <taxon>Agaricomycetidae</taxon>
        <taxon>Agaricales</taxon>
        <taxon>Marasmiineae</taxon>
        <taxon>Marasmiaceae</taxon>
        <taxon>Marasmius</taxon>
    </lineage>
</organism>
<evidence type="ECO:0000256" key="7">
    <source>
        <dbReference type="ARBA" id="ARBA00029814"/>
    </source>
</evidence>
<dbReference type="NCBIfam" id="TIGR00290">
    <property type="entry name" value="MJ0570_dom"/>
    <property type="match status" value="1"/>
</dbReference>
<proteinExistence type="predicted"/>
<dbReference type="InterPro" id="IPR014729">
    <property type="entry name" value="Rossmann-like_a/b/a_fold"/>
</dbReference>
<evidence type="ECO:0000256" key="4">
    <source>
        <dbReference type="ARBA" id="ARBA00022598"/>
    </source>
</evidence>
<dbReference type="AlphaFoldDB" id="A0A9P8ACA1"/>
<comment type="catalytic activity">
    <reaction evidence="9">
        <text>diphthine-[translation elongation factor 2] + NH4(+) + ATP = diphthamide-[translation elongation factor 2] + AMP + diphosphate + H(+)</text>
        <dbReference type="Rhea" id="RHEA:19753"/>
        <dbReference type="Rhea" id="RHEA-COMP:10172"/>
        <dbReference type="Rhea" id="RHEA-COMP:10174"/>
        <dbReference type="ChEBI" id="CHEBI:15378"/>
        <dbReference type="ChEBI" id="CHEBI:16692"/>
        <dbReference type="ChEBI" id="CHEBI:28938"/>
        <dbReference type="ChEBI" id="CHEBI:30616"/>
        <dbReference type="ChEBI" id="CHEBI:33019"/>
        <dbReference type="ChEBI" id="CHEBI:82696"/>
        <dbReference type="ChEBI" id="CHEBI:456215"/>
        <dbReference type="EC" id="6.3.1.14"/>
    </reaction>
</comment>
<feature type="domain" description="Diphthamide synthase" evidence="10">
    <location>
        <begin position="1"/>
        <end position="240"/>
    </location>
</feature>
<dbReference type="FunFam" id="3.40.50.620:FF:000145">
    <property type="entry name" value="ATP-binding domain containing protein"/>
    <property type="match status" value="1"/>
</dbReference>
<comment type="caution">
    <text evidence="11">The sequence shown here is derived from an EMBL/GenBank/DDBJ whole genome shotgun (WGS) entry which is preliminary data.</text>
</comment>
<dbReference type="Pfam" id="PF01902">
    <property type="entry name" value="Diphthami_syn_2"/>
    <property type="match status" value="1"/>
</dbReference>
<evidence type="ECO:0000313" key="11">
    <source>
        <dbReference type="EMBL" id="KAG7096806.1"/>
    </source>
</evidence>
<dbReference type="FunFam" id="3.90.1490.10:FF:000001">
    <property type="entry name" value="Diphthine--ammonia ligase"/>
    <property type="match status" value="1"/>
</dbReference>
<keyword evidence="6" id="KW-0067">ATP-binding</keyword>
<dbReference type="InterPro" id="IPR006175">
    <property type="entry name" value="YjgF/YER057c/UK114"/>
</dbReference>
<keyword evidence="4" id="KW-0436">Ligase</keyword>
<evidence type="ECO:0000256" key="2">
    <source>
        <dbReference type="ARBA" id="ARBA00012089"/>
    </source>
</evidence>
<dbReference type="InterPro" id="IPR030662">
    <property type="entry name" value="DPH6/MJ0570"/>
</dbReference>
<protein>
    <recommendedName>
        <fullName evidence="3">Diphthine--ammonia ligase</fullName>
        <ecNumber evidence="2">6.3.1.14</ecNumber>
    </recommendedName>
    <alternativeName>
        <fullName evidence="7">Diphthamide synthase</fullName>
    </alternativeName>
    <alternativeName>
        <fullName evidence="8">Diphthamide synthetase</fullName>
    </alternativeName>
</protein>
<dbReference type="RefSeq" id="XP_043013276.1">
    <property type="nucleotide sequence ID" value="XM_043148676.1"/>
</dbReference>
<dbReference type="GO" id="GO:0017183">
    <property type="term" value="P:protein histidyl modification to diphthamide"/>
    <property type="evidence" value="ECO:0007669"/>
    <property type="project" value="TreeGrafter"/>
</dbReference>
<dbReference type="GeneID" id="66073291"/>
<dbReference type="SUPFAM" id="SSF52402">
    <property type="entry name" value="Adenine nucleotide alpha hydrolases-like"/>
    <property type="match status" value="1"/>
</dbReference>
<dbReference type="InterPro" id="IPR035959">
    <property type="entry name" value="RutC-like_sf"/>
</dbReference>
<evidence type="ECO:0000256" key="6">
    <source>
        <dbReference type="ARBA" id="ARBA00022840"/>
    </source>
</evidence>
<gene>
    <name evidence="11" type="ORF">E1B28_004215</name>
</gene>
<dbReference type="KEGG" id="more:E1B28_004215"/>
<sequence length="689" mass="75810">MKYVALLSGGKDSCFNLVHCEKNGHELVAAASLRPEEGKEEVDSYLYQTVGQDAIELVANALEVPLYRKTIIGSAVEQGSEYGTRSSSDGVQGDETEDLYDLLVTVKNHHPEICGVSVGAILSNYQRVRVEHVCRRLSLTCLCFLWQREQEELLSEMIDCGLEAVLIKVAGIGLNPKHLGKTLREMQPTLLRLNTLYGSHVCGEGGEYESLTLDCPSFKSSIILKEVETVIHSDNDFATVAFLRIKDAYLLPKLGPVSSRLYIPPLLADEALRVKDMVTEAQTVNSGCSRQRFSERGASMDTLARVGVQKFGQWVAVSNVQVDPLEGVSLEDEVLNCFELLKEHLSSHGSSLSQAVNINLFLSSMDYFPRVNSVYSTFFGTSPPARACVAVDLSGNVRIRLDCTAMQESSGAPVPMIQRHSLHVQSQSYWAPANIGPYSQAIVAGERIFISGQIGLLPSTVTLPEPRSLSIEMALATQHVDRIVNVLRNSWDGHNQSSIYWIDDVANLNAVRNASGICSKDKTAVKLYVVVQALPKRALVEKQVMFHTGRAWISEPDADARDGEEYSLKSFGMSHTQNVTKIGGTELHCEKATLDGSSEGFTLFCIKWGTNESRDVAAASLRSYANCFDSALSVRCFYSMKSKPPYSMFATLERTFSGISSLPITVIPCRFLATQNEDDWDCVLAIINV</sequence>
<evidence type="ECO:0000256" key="9">
    <source>
        <dbReference type="ARBA" id="ARBA00048108"/>
    </source>
</evidence>
<dbReference type="EMBL" id="CM032182">
    <property type="protein sequence ID" value="KAG7096806.1"/>
    <property type="molecule type" value="Genomic_DNA"/>
</dbReference>
<dbReference type="InterPro" id="IPR002761">
    <property type="entry name" value="Diphthami_syn_dom"/>
</dbReference>
<dbReference type="CDD" id="cd01994">
    <property type="entry name" value="AANH_PF0828-like"/>
    <property type="match status" value="1"/>
</dbReference>
<accession>A0A9P8ACA1</accession>
<dbReference type="Pfam" id="PF01042">
    <property type="entry name" value="Ribonuc_L-PSP"/>
    <property type="match status" value="2"/>
</dbReference>
<dbReference type="PANTHER" id="PTHR12196">
    <property type="entry name" value="DOMAIN OF UNKNOWN FUNCTION 71 DUF71 -CONTAINING PROTEIN"/>
    <property type="match status" value="1"/>
</dbReference>
<evidence type="ECO:0000313" key="12">
    <source>
        <dbReference type="Proteomes" id="UP001049176"/>
    </source>
</evidence>
<dbReference type="Gene3D" id="3.90.1490.10">
    <property type="entry name" value="putative n-type atp pyrophosphatase, domain 2"/>
    <property type="match status" value="1"/>
</dbReference>
<dbReference type="SUPFAM" id="SSF55298">
    <property type="entry name" value="YjgF-like"/>
    <property type="match status" value="2"/>
</dbReference>
<dbReference type="OrthoDB" id="686384at2759"/>